<dbReference type="InterPro" id="IPR000719">
    <property type="entry name" value="Prot_kinase_dom"/>
</dbReference>
<comment type="caution">
    <text evidence="3">The sequence shown here is derived from an EMBL/GenBank/DDBJ whole genome shotgun (WGS) entry which is preliminary data.</text>
</comment>
<sequence length="247" mass="27450">MPKNLSVEDMGKCGGCITEAVLERSWPWIQLRIPSDDASVASSEVSEGAREEPHVPWPDSEEDFESRYRQESLVSSPTPSQVPSLEELDPGGPGGPYLPPWNAQRFRFWKVLMMAARSGGQVELYVDLMTAGMVAVKHLPRSRLRDSPQAYQEAWPGEVENPWKEIEIMTRFGMPGPEQLPGICHSFGTFRTEQGDGMLVSEYLPGGDLFDIAAKLGDPGIEREQQIYPIVISLMQAVRALHVRGIA</sequence>
<accession>A0ABP0R9J7</accession>
<dbReference type="PROSITE" id="PS50011">
    <property type="entry name" value="PROTEIN_KINASE_DOM"/>
    <property type="match status" value="1"/>
</dbReference>
<keyword evidence="3" id="KW-0808">Transferase</keyword>
<evidence type="ECO:0000256" key="1">
    <source>
        <dbReference type="SAM" id="MobiDB-lite"/>
    </source>
</evidence>
<gene>
    <name evidence="3" type="ORF">SCF082_LOCUS45464</name>
</gene>
<organism evidence="3 4">
    <name type="scientific">Durusdinium trenchii</name>
    <dbReference type="NCBI Taxonomy" id="1381693"/>
    <lineage>
        <taxon>Eukaryota</taxon>
        <taxon>Sar</taxon>
        <taxon>Alveolata</taxon>
        <taxon>Dinophyceae</taxon>
        <taxon>Suessiales</taxon>
        <taxon>Symbiodiniaceae</taxon>
        <taxon>Durusdinium</taxon>
    </lineage>
</organism>
<dbReference type="Proteomes" id="UP001642464">
    <property type="component" value="Unassembled WGS sequence"/>
</dbReference>
<dbReference type="SUPFAM" id="SSF56112">
    <property type="entry name" value="Protein kinase-like (PK-like)"/>
    <property type="match status" value="1"/>
</dbReference>
<keyword evidence="4" id="KW-1185">Reference proteome</keyword>
<evidence type="ECO:0000313" key="4">
    <source>
        <dbReference type="Proteomes" id="UP001642464"/>
    </source>
</evidence>
<keyword evidence="3" id="KW-0418">Kinase</keyword>
<dbReference type="InterPro" id="IPR011009">
    <property type="entry name" value="Kinase-like_dom_sf"/>
</dbReference>
<name>A0ABP0R9J7_9DINO</name>
<proteinExistence type="predicted"/>
<feature type="compositionally biased region" description="Polar residues" evidence="1">
    <location>
        <begin position="72"/>
        <end position="83"/>
    </location>
</feature>
<protein>
    <submittedName>
        <fullName evidence="3">Serine/threonine-protein kinase GIN4</fullName>
    </submittedName>
</protein>
<feature type="domain" description="Protein kinase" evidence="2">
    <location>
        <begin position="108"/>
        <end position="247"/>
    </location>
</feature>
<feature type="non-terminal residue" evidence="3">
    <location>
        <position position="247"/>
    </location>
</feature>
<feature type="region of interest" description="Disordered" evidence="1">
    <location>
        <begin position="39"/>
        <end position="94"/>
    </location>
</feature>
<evidence type="ECO:0000259" key="2">
    <source>
        <dbReference type="PROSITE" id="PS50011"/>
    </source>
</evidence>
<reference evidence="3 4" key="1">
    <citation type="submission" date="2024-02" db="EMBL/GenBank/DDBJ databases">
        <authorList>
            <person name="Chen Y."/>
            <person name="Shah S."/>
            <person name="Dougan E. K."/>
            <person name="Thang M."/>
            <person name="Chan C."/>
        </authorList>
    </citation>
    <scope>NUCLEOTIDE SEQUENCE [LARGE SCALE GENOMIC DNA]</scope>
</reference>
<dbReference type="Gene3D" id="1.10.510.10">
    <property type="entry name" value="Transferase(Phosphotransferase) domain 1"/>
    <property type="match status" value="1"/>
</dbReference>
<evidence type="ECO:0000313" key="3">
    <source>
        <dbReference type="EMBL" id="CAK9096874.1"/>
    </source>
</evidence>
<dbReference type="EMBL" id="CAXAMM010041018">
    <property type="protein sequence ID" value="CAK9096874.1"/>
    <property type="molecule type" value="Genomic_DNA"/>
</dbReference>
<dbReference type="GO" id="GO:0016301">
    <property type="term" value="F:kinase activity"/>
    <property type="evidence" value="ECO:0007669"/>
    <property type="project" value="UniProtKB-KW"/>
</dbReference>